<name>A0A379HJJ9_9HYPH</name>
<dbReference type="AlphaFoldDB" id="A0A379HJJ9"/>
<organism evidence="2 3">
    <name type="scientific">Pannonibacter phragmitetus</name>
    <dbReference type="NCBI Taxonomy" id="121719"/>
    <lineage>
        <taxon>Bacteria</taxon>
        <taxon>Pseudomonadati</taxon>
        <taxon>Pseudomonadota</taxon>
        <taxon>Alphaproteobacteria</taxon>
        <taxon>Hyphomicrobiales</taxon>
        <taxon>Stappiaceae</taxon>
        <taxon>Pannonibacter</taxon>
    </lineage>
</organism>
<feature type="region of interest" description="Disordered" evidence="1">
    <location>
        <begin position="1"/>
        <end position="23"/>
    </location>
</feature>
<feature type="compositionally biased region" description="Basic and acidic residues" evidence="1">
    <location>
        <begin position="13"/>
        <end position="23"/>
    </location>
</feature>
<evidence type="ECO:0000256" key="1">
    <source>
        <dbReference type="SAM" id="MobiDB-lite"/>
    </source>
</evidence>
<dbReference type="EMBL" id="UGSK01000002">
    <property type="protein sequence ID" value="SUC82727.1"/>
    <property type="molecule type" value="Genomic_DNA"/>
</dbReference>
<evidence type="ECO:0000313" key="3">
    <source>
        <dbReference type="Proteomes" id="UP000255000"/>
    </source>
</evidence>
<evidence type="ECO:0000313" key="2">
    <source>
        <dbReference type="EMBL" id="SUC82727.1"/>
    </source>
</evidence>
<sequence>MSRAQRRPASGVHESRQLRTSREEAFSCNAVQSPFMTFRLCRQAGNGRWTVTQGANA</sequence>
<accession>A0A379HJJ9</accession>
<proteinExistence type="predicted"/>
<dbReference type="Proteomes" id="UP000255000">
    <property type="component" value="Unassembled WGS sequence"/>
</dbReference>
<protein>
    <submittedName>
        <fullName evidence="2">Uncharacterized protein</fullName>
    </submittedName>
</protein>
<gene>
    <name evidence="2" type="ORF">NCTC13350_04220</name>
</gene>
<reference evidence="2 3" key="1">
    <citation type="submission" date="2018-06" db="EMBL/GenBank/DDBJ databases">
        <authorList>
            <consortium name="Pathogen Informatics"/>
            <person name="Doyle S."/>
        </authorList>
    </citation>
    <scope>NUCLEOTIDE SEQUENCE [LARGE SCALE GENOMIC DNA]</scope>
    <source>
        <strain evidence="2 3">NCTC13350</strain>
    </source>
</reference>